<protein>
    <recommendedName>
        <fullName evidence="3">RHS repeat-associated core domain-containing protein</fullName>
    </recommendedName>
</protein>
<dbReference type="Proteomes" id="UP000238365">
    <property type="component" value="Chromosome"/>
</dbReference>
<gene>
    <name evidence="1" type="ORF">C2E15_03750</name>
</gene>
<dbReference type="PANTHER" id="PTHR32305:SF15">
    <property type="entry name" value="PROTEIN RHSA-RELATED"/>
    <property type="match status" value="1"/>
</dbReference>
<organism evidence="1 2">
    <name type="scientific">Mixta gaviniae</name>
    <dbReference type="NCBI Taxonomy" id="665914"/>
    <lineage>
        <taxon>Bacteria</taxon>
        <taxon>Pseudomonadati</taxon>
        <taxon>Pseudomonadota</taxon>
        <taxon>Gammaproteobacteria</taxon>
        <taxon>Enterobacterales</taxon>
        <taxon>Erwiniaceae</taxon>
        <taxon>Mixta</taxon>
    </lineage>
</organism>
<dbReference type="AlphaFoldDB" id="A0A2L0ICQ3"/>
<dbReference type="Gene3D" id="2.180.10.10">
    <property type="entry name" value="RHS repeat-associated core"/>
    <property type="match status" value="1"/>
</dbReference>
<evidence type="ECO:0000313" key="1">
    <source>
        <dbReference type="EMBL" id="AUX92287.1"/>
    </source>
</evidence>
<evidence type="ECO:0008006" key="3">
    <source>
        <dbReference type="Google" id="ProtNLM"/>
    </source>
</evidence>
<proteinExistence type="predicted"/>
<dbReference type="InterPro" id="IPR022385">
    <property type="entry name" value="Rhs_assc_core"/>
</dbReference>
<sequence length="167" mass="18640">MHYNLFRYYDPDSGRFTQPDPIGLAGGINLYQYAPNALGWIDPWGLSKCGIEGKYKEIDKIDLPSWIKDSFKNGEYKTVITTENVTLYRVFGGHAKMDGSFVSTSSALNKIQAKIDSALLPEWKNTRYFEATMHIPKGTVLQIGKVEKQTMMSGAVLKGGADQILLP</sequence>
<dbReference type="NCBIfam" id="TIGR03696">
    <property type="entry name" value="Rhs_assc_core"/>
    <property type="match status" value="1"/>
</dbReference>
<accession>A0A2L0ICQ3</accession>
<dbReference type="EMBL" id="CP026377">
    <property type="protein sequence ID" value="AUX92287.1"/>
    <property type="molecule type" value="Genomic_DNA"/>
</dbReference>
<dbReference type="InterPro" id="IPR050708">
    <property type="entry name" value="T6SS_VgrG/RHS"/>
</dbReference>
<dbReference type="KEGG" id="pgz:C2E15_03750"/>
<dbReference type="PANTHER" id="PTHR32305">
    <property type="match status" value="1"/>
</dbReference>
<evidence type="ECO:0000313" key="2">
    <source>
        <dbReference type="Proteomes" id="UP000238365"/>
    </source>
</evidence>
<keyword evidence="2" id="KW-1185">Reference proteome</keyword>
<name>A0A2L0ICQ3_9GAMM</name>
<reference evidence="1 2" key="1">
    <citation type="submission" date="2018-01" db="EMBL/GenBank/DDBJ databases">
        <title>Complete and assembled Genome of Pantoea gaviniae DSM22758T.</title>
        <authorList>
            <person name="Stevens M.J.A."/>
            <person name="Zurfluh K."/>
            <person name="Stephan R."/>
        </authorList>
    </citation>
    <scope>NUCLEOTIDE SEQUENCE [LARGE SCALE GENOMIC DNA]</scope>
    <source>
        <strain evidence="1 2">DSM 22758</strain>
    </source>
</reference>